<dbReference type="Pfam" id="PF02373">
    <property type="entry name" value="JmjC"/>
    <property type="match status" value="1"/>
</dbReference>
<feature type="compositionally biased region" description="Basic and acidic residues" evidence="17">
    <location>
        <begin position="1534"/>
        <end position="1548"/>
    </location>
</feature>
<dbReference type="SUPFAM" id="SSF57903">
    <property type="entry name" value="FYVE/PHD zinc finger"/>
    <property type="match status" value="1"/>
</dbReference>
<comment type="subcellular location">
    <subcellularLocation>
        <location evidence="2">Nucleus</location>
    </subcellularLocation>
</comment>
<feature type="compositionally biased region" description="Basic and acidic residues" evidence="17">
    <location>
        <begin position="1081"/>
        <end position="1091"/>
    </location>
</feature>
<comment type="catalytic activity">
    <reaction evidence="15">
        <text>N(6),N(6)-dimethyl-L-lysyl(36)-[histone H3] + 2 2-oxoglutarate + 2 O2 = L-lysyl(36)-[histone H3] + 2 formaldehyde + 2 succinate + 2 CO2</text>
        <dbReference type="Rhea" id="RHEA:42032"/>
        <dbReference type="Rhea" id="RHEA-COMP:9785"/>
        <dbReference type="Rhea" id="RHEA-COMP:9787"/>
        <dbReference type="ChEBI" id="CHEBI:15379"/>
        <dbReference type="ChEBI" id="CHEBI:16526"/>
        <dbReference type="ChEBI" id="CHEBI:16810"/>
        <dbReference type="ChEBI" id="CHEBI:16842"/>
        <dbReference type="ChEBI" id="CHEBI:29969"/>
        <dbReference type="ChEBI" id="CHEBI:30031"/>
        <dbReference type="ChEBI" id="CHEBI:61976"/>
        <dbReference type="EC" id="1.14.11.27"/>
    </reaction>
</comment>
<feature type="compositionally biased region" description="Acidic residues" evidence="17">
    <location>
        <begin position="336"/>
        <end position="353"/>
    </location>
</feature>
<feature type="compositionally biased region" description="Low complexity" evidence="17">
    <location>
        <begin position="383"/>
        <end position="397"/>
    </location>
</feature>
<dbReference type="SMART" id="SM00558">
    <property type="entry name" value="JmjC"/>
    <property type="match status" value="1"/>
</dbReference>
<keyword evidence="21" id="KW-1185">Reference proteome</keyword>
<evidence type="ECO:0000256" key="7">
    <source>
        <dbReference type="ARBA" id="ARBA00022771"/>
    </source>
</evidence>
<feature type="region of interest" description="Disordered" evidence="17">
    <location>
        <begin position="1001"/>
        <end position="1091"/>
    </location>
</feature>
<comment type="cofactor">
    <cofactor evidence="1">
        <name>Fe(2+)</name>
        <dbReference type="ChEBI" id="CHEBI:29033"/>
    </cofactor>
</comment>
<protein>
    <recommendedName>
        <fullName evidence="5">JmjC domain-containing histone demethylation protein 1</fullName>
        <ecNumber evidence="4">1.14.11.27</ecNumber>
    </recommendedName>
    <alternativeName>
        <fullName evidence="14">[Histone-H3]-lysine-36 demethylase 1</fullName>
    </alternativeName>
</protein>
<keyword evidence="13" id="KW-0539">Nucleus</keyword>
<keyword evidence="9 20" id="KW-0560">Oxidoreductase</keyword>
<feature type="region of interest" description="Disordered" evidence="17">
    <location>
        <begin position="173"/>
        <end position="193"/>
    </location>
</feature>
<dbReference type="EMBL" id="JAVRRG010000195">
    <property type="protein sequence ID" value="KAK5079455.1"/>
    <property type="molecule type" value="Genomic_DNA"/>
</dbReference>
<dbReference type="InterPro" id="IPR011011">
    <property type="entry name" value="Znf_FYVE_PHD"/>
</dbReference>
<dbReference type="Proteomes" id="UP001345013">
    <property type="component" value="Unassembled WGS sequence"/>
</dbReference>
<feature type="compositionally biased region" description="Basic and acidic residues" evidence="17">
    <location>
        <begin position="1001"/>
        <end position="1023"/>
    </location>
</feature>
<dbReference type="PANTHER" id="PTHR23123">
    <property type="entry name" value="PHD/F-BOX CONTAINING PROTEIN"/>
    <property type="match status" value="1"/>
</dbReference>
<evidence type="ECO:0000256" key="2">
    <source>
        <dbReference type="ARBA" id="ARBA00004123"/>
    </source>
</evidence>
<feature type="region of interest" description="Disordered" evidence="17">
    <location>
        <begin position="96"/>
        <end position="138"/>
    </location>
</feature>
<dbReference type="Gene3D" id="2.60.120.650">
    <property type="entry name" value="Cupin"/>
    <property type="match status" value="2"/>
</dbReference>
<evidence type="ECO:0000256" key="11">
    <source>
        <dbReference type="ARBA" id="ARBA00023015"/>
    </source>
</evidence>
<dbReference type="InterPro" id="IPR019787">
    <property type="entry name" value="Znf_PHD-finger"/>
</dbReference>
<evidence type="ECO:0000256" key="15">
    <source>
        <dbReference type="ARBA" id="ARBA00047915"/>
    </source>
</evidence>
<dbReference type="EC" id="1.14.11.27" evidence="4"/>
<feature type="compositionally biased region" description="Polar residues" evidence="17">
    <location>
        <begin position="1449"/>
        <end position="1462"/>
    </location>
</feature>
<name>A0ABR0JXH4_9EURO</name>
<dbReference type="CDD" id="cd00067">
    <property type="entry name" value="GAL4"/>
    <property type="match status" value="1"/>
</dbReference>
<feature type="domain" description="JmjC" evidence="19">
    <location>
        <begin position="683"/>
        <end position="842"/>
    </location>
</feature>
<feature type="compositionally biased region" description="Low complexity" evidence="17">
    <location>
        <begin position="1118"/>
        <end position="1129"/>
    </location>
</feature>
<feature type="compositionally biased region" description="Polar residues" evidence="17">
    <location>
        <begin position="41"/>
        <end position="51"/>
    </location>
</feature>
<keyword evidence="12" id="KW-0804">Transcription</keyword>
<feature type="region of interest" description="Disordered" evidence="17">
    <location>
        <begin position="247"/>
        <end position="309"/>
    </location>
</feature>
<dbReference type="InterPro" id="IPR050690">
    <property type="entry name" value="JHDM1_Histone_Demethylase"/>
</dbReference>
<reference evidence="20 21" key="1">
    <citation type="submission" date="2023-08" db="EMBL/GenBank/DDBJ databases">
        <title>Black Yeasts Isolated from many extreme environments.</title>
        <authorList>
            <person name="Coleine C."/>
            <person name="Stajich J.E."/>
            <person name="Selbmann L."/>
        </authorList>
    </citation>
    <scope>NUCLEOTIDE SEQUENCE [LARGE SCALE GENOMIC DNA]</scope>
    <source>
        <strain evidence="20 21">CCFEE 5885</strain>
    </source>
</reference>
<comment type="similarity">
    <text evidence="3">Belongs to the JHDM1 histone demethylase family.</text>
</comment>
<feature type="region of interest" description="Disordered" evidence="17">
    <location>
        <begin position="1371"/>
        <end position="1558"/>
    </location>
</feature>
<dbReference type="PROSITE" id="PS51184">
    <property type="entry name" value="JMJC"/>
    <property type="match status" value="1"/>
</dbReference>
<evidence type="ECO:0000256" key="1">
    <source>
        <dbReference type="ARBA" id="ARBA00001954"/>
    </source>
</evidence>
<comment type="caution">
    <text evidence="20">The sequence shown here is derived from an EMBL/GenBank/DDBJ whole genome shotgun (WGS) entry which is preliminary data.</text>
</comment>
<dbReference type="InterPro" id="IPR001965">
    <property type="entry name" value="Znf_PHD"/>
</dbReference>
<evidence type="ECO:0000256" key="12">
    <source>
        <dbReference type="ARBA" id="ARBA00023163"/>
    </source>
</evidence>
<feature type="compositionally biased region" description="Polar residues" evidence="17">
    <location>
        <begin position="1483"/>
        <end position="1499"/>
    </location>
</feature>
<feature type="compositionally biased region" description="Pro residues" evidence="17">
    <location>
        <begin position="1130"/>
        <end position="1141"/>
    </location>
</feature>
<keyword evidence="10" id="KW-0408">Iron</keyword>
<dbReference type="GO" id="GO:0140680">
    <property type="term" value="F:histone H3K36me/H3K36me2 demethylase activity"/>
    <property type="evidence" value="ECO:0007669"/>
    <property type="project" value="UniProtKB-EC"/>
</dbReference>
<evidence type="ECO:0000256" key="8">
    <source>
        <dbReference type="ARBA" id="ARBA00022833"/>
    </source>
</evidence>
<feature type="region of interest" description="Disordered" evidence="17">
    <location>
        <begin position="1116"/>
        <end position="1147"/>
    </location>
</feature>
<keyword evidence="7 16" id="KW-0863">Zinc-finger</keyword>
<feature type="compositionally biased region" description="Basic and acidic residues" evidence="17">
    <location>
        <begin position="1244"/>
        <end position="1260"/>
    </location>
</feature>
<evidence type="ECO:0000256" key="5">
    <source>
        <dbReference type="ARBA" id="ARBA00015153"/>
    </source>
</evidence>
<evidence type="ECO:0000256" key="17">
    <source>
        <dbReference type="SAM" id="MobiDB-lite"/>
    </source>
</evidence>
<keyword evidence="6" id="KW-0479">Metal-binding</keyword>
<evidence type="ECO:0000256" key="14">
    <source>
        <dbReference type="ARBA" id="ARBA00031083"/>
    </source>
</evidence>
<evidence type="ECO:0000313" key="20">
    <source>
        <dbReference type="EMBL" id="KAK5079455.1"/>
    </source>
</evidence>
<evidence type="ECO:0000256" key="9">
    <source>
        <dbReference type="ARBA" id="ARBA00023002"/>
    </source>
</evidence>
<dbReference type="InterPro" id="IPR001138">
    <property type="entry name" value="Zn2Cys6_DnaBD"/>
</dbReference>
<gene>
    <name evidence="20" type="primary">JHD1</name>
    <name evidence="20" type="ORF">LTR24_009268</name>
</gene>
<feature type="region of interest" description="Disordered" evidence="17">
    <location>
        <begin position="1"/>
        <end position="66"/>
    </location>
</feature>
<dbReference type="SUPFAM" id="SSF51197">
    <property type="entry name" value="Clavaminate synthase-like"/>
    <property type="match status" value="1"/>
</dbReference>
<dbReference type="InterPro" id="IPR003347">
    <property type="entry name" value="JmjC_dom"/>
</dbReference>
<feature type="compositionally biased region" description="Basic and acidic residues" evidence="17">
    <location>
        <begin position="1038"/>
        <end position="1050"/>
    </location>
</feature>
<evidence type="ECO:0000256" key="4">
    <source>
        <dbReference type="ARBA" id="ARBA00013246"/>
    </source>
</evidence>
<evidence type="ECO:0000256" key="10">
    <source>
        <dbReference type="ARBA" id="ARBA00023004"/>
    </source>
</evidence>
<dbReference type="SMART" id="SM00249">
    <property type="entry name" value="PHD"/>
    <property type="match status" value="1"/>
</dbReference>
<evidence type="ECO:0000259" key="18">
    <source>
        <dbReference type="PROSITE" id="PS50016"/>
    </source>
</evidence>
<feature type="compositionally biased region" description="Basic residues" evidence="17">
    <location>
        <begin position="1549"/>
        <end position="1558"/>
    </location>
</feature>
<feature type="compositionally biased region" description="Basic and acidic residues" evidence="17">
    <location>
        <begin position="1215"/>
        <end position="1232"/>
    </location>
</feature>
<evidence type="ECO:0000256" key="3">
    <source>
        <dbReference type="ARBA" id="ARBA00008037"/>
    </source>
</evidence>
<feature type="compositionally biased region" description="Basic and acidic residues" evidence="17">
    <location>
        <begin position="1394"/>
        <end position="1403"/>
    </location>
</feature>
<dbReference type="PROSITE" id="PS01359">
    <property type="entry name" value="ZF_PHD_1"/>
    <property type="match status" value="1"/>
</dbReference>
<proteinExistence type="inferred from homology"/>
<keyword evidence="11" id="KW-0805">Transcription regulation</keyword>
<feature type="domain" description="PHD-type" evidence="18">
    <location>
        <begin position="414"/>
        <end position="473"/>
    </location>
</feature>
<evidence type="ECO:0000256" key="16">
    <source>
        <dbReference type="PROSITE-ProRule" id="PRU00146"/>
    </source>
</evidence>
<feature type="compositionally biased region" description="Polar residues" evidence="17">
    <location>
        <begin position="173"/>
        <end position="188"/>
    </location>
</feature>
<accession>A0ABR0JXH4</accession>
<evidence type="ECO:0000256" key="13">
    <source>
        <dbReference type="ARBA" id="ARBA00023242"/>
    </source>
</evidence>
<evidence type="ECO:0000259" key="19">
    <source>
        <dbReference type="PROSITE" id="PS51184"/>
    </source>
</evidence>
<feature type="compositionally biased region" description="Low complexity" evidence="17">
    <location>
        <begin position="1463"/>
        <end position="1475"/>
    </location>
</feature>
<feature type="compositionally biased region" description="Basic and acidic residues" evidence="17">
    <location>
        <begin position="9"/>
        <end position="33"/>
    </location>
</feature>
<organism evidence="20 21">
    <name type="scientific">Lithohypha guttulata</name>
    <dbReference type="NCBI Taxonomy" id="1690604"/>
    <lineage>
        <taxon>Eukaryota</taxon>
        <taxon>Fungi</taxon>
        <taxon>Dikarya</taxon>
        <taxon>Ascomycota</taxon>
        <taxon>Pezizomycotina</taxon>
        <taxon>Eurotiomycetes</taxon>
        <taxon>Chaetothyriomycetidae</taxon>
        <taxon>Chaetothyriales</taxon>
        <taxon>Trichomeriaceae</taxon>
        <taxon>Lithohypha</taxon>
    </lineage>
</organism>
<feature type="region of interest" description="Disordered" evidence="17">
    <location>
        <begin position="1175"/>
        <end position="1264"/>
    </location>
</feature>
<feature type="region of interest" description="Disordered" evidence="17">
    <location>
        <begin position="331"/>
        <end position="410"/>
    </location>
</feature>
<dbReference type="InterPro" id="IPR019786">
    <property type="entry name" value="Zinc_finger_PHD-type_CS"/>
</dbReference>
<sequence length="1558" mass="173615">MPTATAWRRRYETTPRRASSPERPRADSIERLSPDPIPTTPIRSNTRPHNSSSRKKKDPNGLALHGLGLSHTVLEDKSVPDPGHLYLDSEGRAHLAAKVRSPKHSRDADHATHSARRSNAKPTTAQYRGPPKRGHARAGSTIDDLANIAIATSPQFTTSRPAFHFAGSPVFHSTSRPNTSYINGYSQDSFDRPAKRIKSERLYQMEWSEPEERPRSSYTYQSEVRKEDAELLLSLQNGFSFKSILQPASSIPKPEPEQTTQQSPRLEAPHESQPNETEEKTTIDGVQHSPKTSSHGTQPDGPSAPHSLSAVNHEMHEDKDHQMTDVKELDHPQLERDEDEKMEGVTELDNDDSEIQKPPPIQAATGTAEHEIEDGNEDKDAPQLEPEPQLQLDPQLDPLHHSSKKSRRVPIQTQPVCPTCNQMQYNGREGEATIDWIKCEGSCNRWFHIPCAGFSDQEVKKVAKFICKDCEPQDGPTTYARTSTRARAAPDYAALNEGVMKSSDDSTMHHFVPKFKDGSITYLRDDFARIRPELLTTDFWENMDGMKRPFVVPACWNPRFGHKAIRSTASEEEETMSQKDKVYVTFTDDGEILHESTEHTAPPSTLQTNTEKVLDIDQDYLDMVMPKGLTVRKVAELYGPDEPVPVIEVKTQETKGKFTLRQWANYYEETGSKPIRNVISLEVSHSRLGRLIRRPKVVRDIDLEAQVWDPQSRADGKKRPIAFYCLMSVGDSYTDFHIDFGGSSVYYHILQGMKTFFFIPPTDKYLKKYEEWNNSPEQNDTWLPDLCDGNVTRVDLRPGDTAFIPAGWIHSVWTPEDSLVIGGNFLTRYDLDNQIKVTQIEKATNVSAKFRYPFFQMVMWYTLIKYLEDDPVPESVIHDFQDDPEYRYLRAKPVWADRYVEYTADNEPDEGDYNARNYSRSEIKGLPALRDYLYRTARIYADLPVDNINKKQIDAVKASVPKNHGDPLQLICLFAVWVAWKTGNVTVPDWVHSDSVLQQECDKRDKEKVKKPEVFRIPPERASTRRKNQASPAPLTSERQESPETRDSKSPSDASNLPYPRIACTNCRKKRQKCQHSPGSKLEETAKETLEKHRRYSNVTIDIAKLARASPVVPSVEASAPQPQTAQTVPPAPPVQAPVPTPVTTSTPVVEESISNTVEASPSMDLAQAALARLGSQPPEPNGVVINGATPGPGSAKKGRSKACDECRKSKRRCVHDEHGRVDPAKAAEPSKPRGSNSGKRPARISDEHQAKRVKSENSTDHYPVFAQQPDIEAMIDPALMGPLDPMLGLQYPDQSMPIPTVNTISTPPQDLAGQNNFTMQAEPVQPAIDPNLDPALMNQDAIDPSLDQGSSISHQQQEILPSALPQLTTAVTGTPDVDKSYSPITAESAGVNSKHESDEDQPHPAQSATDNVVLDGEVTGPQTNGVAHAAPLPVSQVKQEPEVEQRRPSSAATGISPNPEATSPFSRRSSSHTSDTLHQAVAIQSSTDTISVNQTSKQEMGPIAKQESQATSPTGEFMRSETVASSTSEPEDPSEKLARELQAQEHGLRRRPSVRIS</sequence>
<evidence type="ECO:0000256" key="6">
    <source>
        <dbReference type="ARBA" id="ARBA00022723"/>
    </source>
</evidence>
<dbReference type="PROSITE" id="PS50016">
    <property type="entry name" value="ZF_PHD_2"/>
    <property type="match status" value="1"/>
</dbReference>
<keyword evidence="8" id="KW-0862">Zinc</keyword>
<evidence type="ECO:0000313" key="21">
    <source>
        <dbReference type="Proteomes" id="UP001345013"/>
    </source>
</evidence>